<sequence length="81" mass="8834">METVEIMLDQTWQRLTDGTVNATLQITGAAGFHLSAARPGDDAPVLRIVNREMGVTAPSVVWGRALWYEDAVRVVIAKEAP</sequence>
<gene>
    <name evidence="1" type="ORF">CI531_15600</name>
</gene>
<accession>A0A5V1PHZ1</accession>
<protein>
    <submittedName>
        <fullName evidence="1">Uncharacterized protein</fullName>
    </submittedName>
</protein>
<evidence type="ECO:0000313" key="1">
    <source>
        <dbReference type="EMBL" id="EBT2269915.1"/>
    </source>
</evidence>
<name>A0A5V1PHZ1_SALER</name>
<dbReference type="AlphaFoldDB" id="A0A5V1PHZ1"/>
<organism evidence="1">
    <name type="scientific">Salmonella enterica</name>
    <name type="common">Salmonella choleraesuis</name>
    <dbReference type="NCBI Taxonomy" id="28901"/>
    <lineage>
        <taxon>Bacteria</taxon>
        <taxon>Pseudomonadati</taxon>
        <taxon>Pseudomonadota</taxon>
        <taxon>Gammaproteobacteria</taxon>
        <taxon>Enterobacterales</taxon>
        <taxon>Enterobacteriaceae</taxon>
        <taxon>Salmonella</taxon>
    </lineage>
</organism>
<reference evidence="1" key="1">
    <citation type="submission" date="2018-07" db="EMBL/GenBank/DDBJ databases">
        <authorList>
            <consortium name="PulseNet: The National Subtyping Network for Foodborne Disease Surveillance"/>
            <person name="Tarr C.L."/>
            <person name="Trees E."/>
            <person name="Katz L.S."/>
            <person name="Carleton-Romer H.A."/>
            <person name="Stroika S."/>
            <person name="Kucerova Z."/>
            <person name="Roache K.F."/>
            <person name="Sabol A.L."/>
            <person name="Besser J."/>
            <person name="Gerner-Smidt P."/>
        </authorList>
    </citation>
    <scope>NUCLEOTIDE SEQUENCE</scope>
    <source>
        <strain evidence="1">PNUSAS018280</strain>
    </source>
</reference>
<dbReference type="EMBL" id="AAGYBI010000024">
    <property type="protein sequence ID" value="EBT2269915.1"/>
    <property type="molecule type" value="Genomic_DNA"/>
</dbReference>
<proteinExistence type="predicted"/>
<comment type="caution">
    <text evidence="1">The sequence shown here is derived from an EMBL/GenBank/DDBJ whole genome shotgun (WGS) entry which is preliminary data.</text>
</comment>